<organism evidence="2 3">
    <name type="scientific">Pan troglodytes</name>
    <name type="common">Chimpanzee</name>
    <dbReference type="NCBI Taxonomy" id="9598"/>
    <lineage>
        <taxon>Eukaryota</taxon>
        <taxon>Metazoa</taxon>
        <taxon>Chordata</taxon>
        <taxon>Craniata</taxon>
        <taxon>Vertebrata</taxon>
        <taxon>Euteleostomi</taxon>
        <taxon>Mammalia</taxon>
        <taxon>Eutheria</taxon>
        <taxon>Euarchontoglires</taxon>
        <taxon>Primates</taxon>
        <taxon>Haplorrhini</taxon>
        <taxon>Catarrhini</taxon>
        <taxon>Hominidae</taxon>
        <taxon>Pan</taxon>
    </lineage>
</organism>
<evidence type="ECO:0000256" key="1">
    <source>
        <dbReference type="SAM" id="MobiDB-lite"/>
    </source>
</evidence>
<feature type="non-terminal residue" evidence="2">
    <location>
        <position position="1"/>
    </location>
</feature>
<reference evidence="2 3" key="1">
    <citation type="submission" date="2017-12" db="EMBL/GenBank/DDBJ databases">
        <title>High-resolution comparative analysis of great ape genomes.</title>
        <authorList>
            <person name="Pollen A."/>
            <person name="Hastie A."/>
            <person name="Hormozdiari F."/>
            <person name="Dougherty M."/>
            <person name="Liu R."/>
            <person name="Chaisson M."/>
            <person name="Hoppe E."/>
            <person name="Hill C."/>
            <person name="Pang A."/>
            <person name="Hillier L."/>
            <person name="Baker C."/>
            <person name="Armstrong J."/>
            <person name="Shendure J."/>
            <person name="Paten B."/>
            <person name="Wilson R."/>
            <person name="Chao H."/>
            <person name="Schneider V."/>
            <person name="Ventura M."/>
            <person name="Kronenberg Z."/>
            <person name="Murali S."/>
            <person name="Gordon D."/>
            <person name="Cantsilieris S."/>
            <person name="Munson K."/>
            <person name="Nelson B."/>
            <person name="Raja A."/>
            <person name="Underwood J."/>
            <person name="Diekhans M."/>
            <person name="Fiddes I."/>
            <person name="Haussler D."/>
            <person name="Eichler E."/>
        </authorList>
    </citation>
    <scope>NUCLEOTIDE SEQUENCE [LARGE SCALE GENOMIC DNA]</scope>
    <source>
        <strain evidence="2">Yerkes chimp pedigree #C0471</strain>
    </source>
</reference>
<evidence type="ECO:0000313" key="3">
    <source>
        <dbReference type="Proteomes" id="UP000236370"/>
    </source>
</evidence>
<gene>
    <name evidence="2" type="ORF">CK820_G0046886</name>
</gene>
<feature type="compositionally biased region" description="Basic and acidic residues" evidence="1">
    <location>
        <begin position="39"/>
        <end position="48"/>
    </location>
</feature>
<proteinExistence type="predicted"/>
<dbReference type="AlphaFoldDB" id="A0A2J8JJX6"/>
<dbReference type="Proteomes" id="UP000236370">
    <property type="component" value="Unassembled WGS sequence"/>
</dbReference>
<sequence>FFENYTGVQVSRLPLPGLGVHPSSRGRGPLRSPTAGEGHPADPADPARRARAASPPSSPPASCRSAEIAL</sequence>
<feature type="compositionally biased region" description="Low complexity" evidence="1">
    <location>
        <begin position="52"/>
        <end position="70"/>
    </location>
</feature>
<feature type="region of interest" description="Disordered" evidence="1">
    <location>
        <begin position="1"/>
        <end position="70"/>
    </location>
</feature>
<dbReference type="EMBL" id="NBAG03000452">
    <property type="protein sequence ID" value="PNI23082.1"/>
    <property type="molecule type" value="Genomic_DNA"/>
</dbReference>
<name>A0A2J8JJX6_PANTR</name>
<evidence type="ECO:0000313" key="2">
    <source>
        <dbReference type="EMBL" id="PNI23082.1"/>
    </source>
</evidence>
<accession>A0A2J8JJX6</accession>
<protein>
    <submittedName>
        <fullName evidence="2">AGPAT5 isoform 8</fullName>
    </submittedName>
</protein>
<comment type="caution">
    <text evidence="2">The sequence shown here is derived from an EMBL/GenBank/DDBJ whole genome shotgun (WGS) entry which is preliminary data.</text>
</comment>